<dbReference type="Gene3D" id="1.25.40.990">
    <property type="match status" value="1"/>
</dbReference>
<dbReference type="EMBL" id="OU895879">
    <property type="protein sequence ID" value="CAG9806821.1"/>
    <property type="molecule type" value="Genomic_DNA"/>
</dbReference>
<protein>
    <recommendedName>
        <fullName evidence="2">PCI domain-containing protein</fullName>
    </recommendedName>
</protein>
<dbReference type="Proteomes" id="UP001153620">
    <property type="component" value="Chromosome 3"/>
</dbReference>
<feature type="region of interest" description="Disordered" evidence="1">
    <location>
        <begin position="1"/>
        <end position="40"/>
    </location>
</feature>
<dbReference type="PANTHER" id="PTHR12436:SF4">
    <property type="entry name" value="LEUKOCYTE RECEPTOR CLUSTER MEMBER 8"/>
    <property type="match status" value="1"/>
</dbReference>
<sequence>MDSDLSEAHEPKIPPLMGQNFGQKSNLFSQPPPNFTSTPSYPSYMNHIQQYASRMQLQQMSNAGGFFRPPNFNNQSPNSLFNKPIRFNINKQGTKVNPIMRQQQQQQHQNNNNSNNNMMNNSFMNNKPNQNMMNAFQNSNAKKRKNKKKNKNKNNNNNNSNYEDNGYNSNNISMQPPLPPPISFAKPPPPVPTQSSQGQSNQSQDFSSNQINNDTAKISDSISDNLSQTGEKPVMEWPESLYNYVARCYMKCTTPIDKDMCEISLKGKITMAANRGELFTKDWDKEPMPVLHSDRLQQQTSPQKPANNMFNKNKNVVAGQLAKYQQQSPSTSKRPSSFEDRFGKTSKKRRSSSSSRSRSNSPIKKRRSDEDDDYEDKYTNSIKPATKASKKKAKKEKQSAFYSKFGANQVGGFVDSADTERLKKRADRFNVKAKSSPTASSSFNKKRLTMPSYFNPVVDDSVDDSIDFMNLHIVGTCRDLEKSFLRLTKAPDASEVRPTDVLQYSLTNVQNKWKEKQDYYYACDQLKSIRQDLTVQGIRDEFTVKVYETHARIAMEKGDHEEFNQCQTQLKMLYNEIGGENQLEFLAYRVLYYIFTKNTLDMSSILKSLSVEERSSECIAHALKLRSVWALNNYSRFFQLYRKSPKMSGFIIDWFVERERKLALKNWIIKVYRPNISSEFIKETLAFSDLITCVEWLMSLGITFVNDDDKKIVDCKTSMNAVSAL</sequence>
<dbReference type="GO" id="GO:0005634">
    <property type="term" value="C:nucleus"/>
    <property type="evidence" value="ECO:0007669"/>
    <property type="project" value="TreeGrafter"/>
</dbReference>
<dbReference type="FunFam" id="1.25.40.990:FF:000010">
    <property type="entry name" value="Leukocyte receptor cluster member"/>
    <property type="match status" value="1"/>
</dbReference>
<dbReference type="InterPro" id="IPR045107">
    <property type="entry name" value="SAC3/GANP/THP3"/>
</dbReference>
<evidence type="ECO:0000256" key="1">
    <source>
        <dbReference type="SAM" id="MobiDB-lite"/>
    </source>
</evidence>
<feature type="compositionally biased region" description="Low complexity" evidence="1">
    <location>
        <begin position="102"/>
        <end position="132"/>
    </location>
</feature>
<dbReference type="AlphaFoldDB" id="A0A9N9WS19"/>
<dbReference type="PROSITE" id="PS50250">
    <property type="entry name" value="PCI"/>
    <property type="match status" value="1"/>
</dbReference>
<evidence type="ECO:0000313" key="3">
    <source>
        <dbReference type="EMBL" id="CAG9806821.1"/>
    </source>
</evidence>
<feature type="compositionally biased region" description="Low complexity" evidence="1">
    <location>
        <begin position="194"/>
        <end position="212"/>
    </location>
</feature>
<keyword evidence="4" id="KW-1185">Reference proteome</keyword>
<reference evidence="3" key="1">
    <citation type="submission" date="2022-01" db="EMBL/GenBank/DDBJ databases">
        <authorList>
            <person name="King R."/>
        </authorList>
    </citation>
    <scope>NUCLEOTIDE SEQUENCE</scope>
</reference>
<feature type="region of interest" description="Disordered" evidence="1">
    <location>
        <begin position="100"/>
        <end position="212"/>
    </location>
</feature>
<dbReference type="OrthoDB" id="199574at2759"/>
<feature type="domain" description="PCI" evidence="2">
    <location>
        <begin position="559"/>
        <end position="725"/>
    </location>
</feature>
<feature type="compositionally biased region" description="Basic and acidic residues" evidence="1">
    <location>
        <begin position="1"/>
        <end position="12"/>
    </location>
</feature>
<reference evidence="3" key="2">
    <citation type="submission" date="2022-10" db="EMBL/GenBank/DDBJ databases">
        <authorList>
            <consortium name="ENA_rothamsted_submissions"/>
            <consortium name="culmorum"/>
            <person name="King R."/>
        </authorList>
    </citation>
    <scope>NUCLEOTIDE SEQUENCE</scope>
</reference>
<evidence type="ECO:0000259" key="2">
    <source>
        <dbReference type="PROSITE" id="PS50250"/>
    </source>
</evidence>
<dbReference type="PANTHER" id="PTHR12436">
    <property type="entry name" value="80 KDA MCM3-ASSOCIATED PROTEIN"/>
    <property type="match status" value="1"/>
</dbReference>
<feature type="compositionally biased region" description="Low complexity" evidence="1">
    <location>
        <begin position="153"/>
        <end position="171"/>
    </location>
</feature>
<name>A0A9N9WS19_9DIPT</name>
<organism evidence="3 4">
    <name type="scientific">Chironomus riparius</name>
    <dbReference type="NCBI Taxonomy" id="315576"/>
    <lineage>
        <taxon>Eukaryota</taxon>
        <taxon>Metazoa</taxon>
        <taxon>Ecdysozoa</taxon>
        <taxon>Arthropoda</taxon>
        <taxon>Hexapoda</taxon>
        <taxon>Insecta</taxon>
        <taxon>Pterygota</taxon>
        <taxon>Neoptera</taxon>
        <taxon>Endopterygota</taxon>
        <taxon>Diptera</taxon>
        <taxon>Nematocera</taxon>
        <taxon>Chironomoidea</taxon>
        <taxon>Chironomidae</taxon>
        <taxon>Chironominae</taxon>
        <taxon>Chironomus</taxon>
    </lineage>
</organism>
<evidence type="ECO:0000313" key="4">
    <source>
        <dbReference type="Proteomes" id="UP001153620"/>
    </source>
</evidence>
<accession>A0A9N9WS19</accession>
<feature type="compositionally biased region" description="Polar residues" evidence="1">
    <location>
        <begin position="20"/>
        <end position="40"/>
    </location>
</feature>
<feature type="region of interest" description="Disordered" evidence="1">
    <location>
        <begin position="323"/>
        <end position="378"/>
    </location>
</feature>
<feature type="compositionally biased region" description="Basic residues" evidence="1">
    <location>
        <begin position="141"/>
        <end position="152"/>
    </location>
</feature>
<feature type="compositionally biased region" description="Pro residues" evidence="1">
    <location>
        <begin position="176"/>
        <end position="192"/>
    </location>
</feature>
<proteinExistence type="predicted"/>
<dbReference type="Pfam" id="PF03399">
    <property type="entry name" value="SAC3_GANP"/>
    <property type="match status" value="1"/>
</dbReference>
<feature type="compositionally biased region" description="Low complexity" evidence="1">
    <location>
        <begin position="352"/>
        <end position="362"/>
    </location>
</feature>
<dbReference type="InterPro" id="IPR005062">
    <property type="entry name" value="SAC3/GANP/THP3_conserved"/>
</dbReference>
<gene>
    <name evidence="3" type="ORF">CHIRRI_LOCUS9675</name>
</gene>
<feature type="compositionally biased region" description="Polar residues" evidence="1">
    <location>
        <begin position="323"/>
        <end position="335"/>
    </location>
</feature>
<dbReference type="InterPro" id="IPR000717">
    <property type="entry name" value="PCI_dom"/>
</dbReference>